<dbReference type="FunCoup" id="A0A369JVD5">
    <property type="interactions" value="3"/>
</dbReference>
<comment type="subcellular location">
    <subcellularLocation>
        <location evidence="1">Membrane</location>
        <topology evidence="1">Multi-pass membrane protein</topology>
    </subcellularLocation>
</comment>
<gene>
    <name evidence="8" type="ORF">Hypma_008488</name>
</gene>
<name>A0A369JVD5_HYPMA</name>
<evidence type="ECO:0000256" key="2">
    <source>
        <dbReference type="ARBA" id="ARBA00009824"/>
    </source>
</evidence>
<comment type="caution">
    <text evidence="8">The sequence shown here is derived from an EMBL/GenBank/DDBJ whole genome shotgun (WGS) entry which is preliminary data.</text>
</comment>
<dbReference type="SUPFAM" id="SSF53474">
    <property type="entry name" value="alpha/beta-Hydrolases"/>
    <property type="match status" value="1"/>
</dbReference>
<feature type="compositionally biased region" description="Basic residues" evidence="6">
    <location>
        <begin position="813"/>
        <end position="822"/>
    </location>
</feature>
<feature type="compositionally biased region" description="Polar residues" evidence="6">
    <location>
        <begin position="1086"/>
        <end position="1095"/>
    </location>
</feature>
<evidence type="ECO:0000256" key="6">
    <source>
        <dbReference type="SAM" id="MobiDB-lite"/>
    </source>
</evidence>
<dbReference type="InParanoid" id="A0A369JVD5"/>
<organism evidence="8 9">
    <name type="scientific">Hypsizygus marmoreus</name>
    <name type="common">White beech mushroom</name>
    <name type="synonym">Agaricus marmoreus</name>
    <dbReference type="NCBI Taxonomy" id="39966"/>
    <lineage>
        <taxon>Eukaryota</taxon>
        <taxon>Fungi</taxon>
        <taxon>Dikarya</taxon>
        <taxon>Basidiomycota</taxon>
        <taxon>Agaricomycotina</taxon>
        <taxon>Agaricomycetes</taxon>
        <taxon>Agaricomycetidae</taxon>
        <taxon>Agaricales</taxon>
        <taxon>Tricholomatineae</taxon>
        <taxon>Lyophyllaceae</taxon>
        <taxon>Hypsizygus</taxon>
    </lineage>
</organism>
<dbReference type="InterPro" id="IPR007941">
    <property type="entry name" value="DUF726"/>
</dbReference>
<evidence type="ECO:0000256" key="5">
    <source>
        <dbReference type="ARBA" id="ARBA00023136"/>
    </source>
</evidence>
<sequence length="1140" mass="123621">MRTWDRANLTNLPKRPRPRRTRTETRFDSALVMPQAITPISPINAFDDDDDEGWQDMPVVREDEFASGLDAEDQKKYHYQPSAKGGSAANATGNLIDVDDRGNEWRSKIDQNESEYTKLRVNEEDDADEVHLRTKYLFDEDKAMTPLSQMQATKNLLTEAQRIAYVGLCALTSREMAQSLKITKRKELKAAVTDMELWAMKIMGRLYYHMELETQEQKMIESLAEHGVVAMDLVPPLMTTHTVANPEYDPAEARRLTAERESRAAHSLDDADDDESISDQTLVDQPLSHSLADPTTPKATSPKSTHTSPKHDDTTHPHHSSPIPTSPSITSTGAPATFQTTAKVLGDTSTSSIPGVTTSLSSADQNVTLDIRWTVLCDLFLVLIADSVYDARSRVLLENVAFKLGLGWLDVVKFEARVTEALEIQEDVEKMEQQEVIQGHQKAMKTRRYMMLGLATLGGGLVIGLSAGLLAPVIGAGLGAALTTVGITGTTGFLAGVGGTAIITTGGVLTGSGIAVRGMANRTQLVRTFDILPLHNNKRVSCILTVPGFMTGIQDDVRLPFSVLDPIVGDVFSVLWEPEMIRETGSALKILTGEVLSQIGLTVLQATVMSAFVAALQWPIILTKLGYLIDNPWNNALDRARGAGRVLAEVLIHRHLGVRPITLIGFSLGARVIFFALLELAKQKAFGVVQDVFLLGATLTASSQTWCEARSVVSGRFVNAFSRNDWVLNYLFRATSGGVGTVAGLRPILGIPGLENVDVTDKIAGHMSYRAFMPLILDQLGFPVSADYFDEPVEPDFTEDRIVVNEEDAKKKKGWFSRKKKSSTSDKPVSRPPSAATFANVQKPPNKSEGDSTPADGEEDLPPRMDTHGPSSITLPEAGVTNISNPTSAATTPPTDPKGSTSRLPVHAGFDLNAIKEALKQAEANPEELKFHANPYQDSKVIPPMDRAGSAPPYRLPSASASRPTFESHRSEAGPSSASISRDDLSTPFKRSVTLDDRSDDYYGDDFNDFSSSPYQEPSQSSSAFIDTSLSNTPRPSHYTPTSFTNGNTPWSSPVEPDPYAFGNTSSFNAPSYEASFSSSASNYSQPTSPSSFSPVDTGLSFGAADGTITSLSPSADPWKVPSPSEAGRKGNGFSSNPWS</sequence>
<protein>
    <submittedName>
        <fullName evidence="8">Membrane protein C6F6.13c</fullName>
    </submittedName>
</protein>
<comment type="similarity">
    <text evidence="2">Belongs to the TMCO4 family.</text>
</comment>
<dbReference type="AlphaFoldDB" id="A0A369JVD5"/>
<dbReference type="Proteomes" id="UP000076154">
    <property type="component" value="Unassembled WGS sequence"/>
</dbReference>
<evidence type="ECO:0000313" key="8">
    <source>
        <dbReference type="EMBL" id="RDB24497.1"/>
    </source>
</evidence>
<feature type="compositionally biased region" description="Low complexity" evidence="6">
    <location>
        <begin position="1009"/>
        <end position="1023"/>
    </location>
</feature>
<keyword evidence="4 7" id="KW-1133">Transmembrane helix</keyword>
<dbReference type="STRING" id="39966.A0A369JVD5"/>
<reference evidence="8" key="1">
    <citation type="submission" date="2018-04" db="EMBL/GenBank/DDBJ databases">
        <title>Whole genome sequencing of Hypsizygus marmoreus.</title>
        <authorList>
            <person name="Choi I.-G."/>
            <person name="Min B."/>
            <person name="Kim J.-G."/>
            <person name="Kim S."/>
            <person name="Oh Y.-L."/>
            <person name="Kong W.-S."/>
            <person name="Park H."/>
            <person name="Jeong J."/>
            <person name="Song E.-S."/>
        </authorList>
    </citation>
    <scope>NUCLEOTIDE SEQUENCE [LARGE SCALE GENOMIC DNA]</scope>
    <source>
        <strain evidence="8">51987-8</strain>
    </source>
</reference>
<feature type="compositionally biased region" description="Low complexity" evidence="6">
    <location>
        <begin position="320"/>
        <end position="332"/>
    </location>
</feature>
<dbReference type="PANTHER" id="PTHR17920">
    <property type="entry name" value="TRANSMEMBRANE AND COILED-COIL DOMAIN-CONTAINING PROTEIN 4 TMCO4"/>
    <property type="match status" value="1"/>
</dbReference>
<evidence type="ECO:0000256" key="7">
    <source>
        <dbReference type="SAM" id="Phobius"/>
    </source>
</evidence>
<feature type="region of interest" description="Disordered" evidence="6">
    <location>
        <begin position="254"/>
        <end position="334"/>
    </location>
</feature>
<evidence type="ECO:0000256" key="4">
    <source>
        <dbReference type="ARBA" id="ARBA00022989"/>
    </source>
</evidence>
<proteinExistence type="inferred from homology"/>
<evidence type="ECO:0000256" key="3">
    <source>
        <dbReference type="ARBA" id="ARBA00022692"/>
    </source>
</evidence>
<feature type="transmembrane region" description="Helical" evidence="7">
    <location>
        <begin position="493"/>
        <end position="516"/>
    </location>
</feature>
<keyword evidence="9" id="KW-1185">Reference proteome</keyword>
<dbReference type="GO" id="GO:0016020">
    <property type="term" value="C:membrane"/>
    <property type="evidence" value="ECO:0007669"/>
    <property type="project" value="UniProtKB-SubCell"/>
</dbReference>
<dbReference type="EMBL" id="LUEZ02000044">
    <property type="protein sequence ID" value="RDB24497.1"/>
    <property type="molecule type" value="Genomic_DNA"/>
</dbReference>
<feature type="compositionally biased region" description="Polar residues" evidence="6">
    <location>
        <begin position="1024"/>
        <end position="1052"/>
    </location>
</feature>
<feature type="compositionally biased region" description="Basic and acidic residues" evidence="6">
    <location>
        <begin position="254"/>
        <end position="269"/>
    </location>
</feature>
<feature type="compositionally biased region" description="Low complexity" evidence="6">
    <location>
        <begin position="1072"/>
        <end position="1085"/>
    </location>
</feature>
<feature type="compositionally biased region" description="Low complexity" evidence="6">
    <location>
        <begin position="294"/>
        <end position="307"/>
    </location>
</feature>
<dbReference type="PANTHER" id="PTHR17920:SF3">
    <property type="entry name" value="TRANSMEMBRANE AND COILED-COIL DOMAIN-CONTAINING PROTEIN 4"/>
    <property type="match status" value="1"/>
</dbReference>
<evidence type="ECO:0000313" key="9">
    <source>
        <dbReference type="Proteomes" id="UP000076154"/>
    </source>
</evidence>
<accession>A0A369JVD5</accession>
<dbReference type="InterPro" id="IPR029058">
    <property type="entry name" value="AB_hydrolase_fold"/>
</dbReference>
<keyword evidence="5 7" id="KW-0472">Membrane</keyword>
<evidence type="ECO:0000256" key="1">
    <source>
        <dbReference type="ARBA" id="ARBA00004141"/>
    </source>
</evidence>
<dbReference type="OrthoDB" id="277931at2759"/>
<feature type="region of interest" description="Disordered" evidence="6">
    <location>
        <begin position="1"/>
        <end position="24"/>
    </location>
</feature>
<feature type="transmembrane region" description="Helical" evidence="7">
    <location>
        <begin position="449"/>
        <end position="473"/>
    </location>
</feature>
<feature type="region of interest" description="Disordered" evidence="6">
    <location>
        <begin position="813"/>
        <end position="1140"/>
    </location>
</feature>
<dbReference type="Pfam" id="PF05277">
    <property type="entry name" value="DUF726"/>
    <property type="match status" value="1"/>
</dbReference>
<keyword evidence="3 7" id="KW-0812">Transmembrane</keyword>